<dbReference type="GO" id="GO:0005524">
    <property type="term" value="F:ATP binding"/>
    <property type="evidence" value="ECO:0007669"/>
    <property type="project" value="UniProtKB-KW"/>
</dbReference>
<dbReference type="InterPro" id="IPR058922">
    <property type="entry name" value="WHD_DRP"/>
</dbReference>
<evidence type="ECO:0008006" key="13">
    <source>
        <dbReference type="Google" id="ProtNLM"/>
    </source>
</evidence>
<name>A0AAV6YJK8_9LAMI</name>
<keyword evidence="3" id="KW-0677">Repeat</keyword>
<dbReference type="SUPFAM" id="SSF52540">
    <property type="entry name" value="P-loop containing nucleoside triphosphate hydrolases"/>
    <property type="match status" value="1"/>
</dbReference>
<feature type="domain" description="NB-ARC" evidence="7">
    <location>
        <begin position="111"/>
        <end position="275"/>
    </location>
</feature>
<gene>
    <name evidence="11" type="ORF">BUALT_Bualt01G0219500</name>
</gene>
<sequence>MRYIQAFLHDVERKQVVNATVANLIIDIKDLAFDIEDILDAYVPRIESRIPRVYLRIKVCKGIEKIKRKLQAIKDAKELFGIDTSSEVDTINVDPRIPALHVDEPIVLGFDDDIRKLKVKILNEEQQLCYVAIVGMPGIGKTTLAKKLFKGVKHMFDYSASVSVSQKPNIKDVLLGIAKQLGLEKDEREENEEANIHAFLKERRYVLLLDDIWHTDAWDCLKASIPIDSKNGSRIIITSRYTNVGRYIGTERSLFKLQPFDFETSWTLFSKLIIPTSESTSRGFDRVEMEEIGKKIVEKCGGVALAIVVTVGLLREREQNEFEWNMVLKSIGHDSHDKCSQILALSYNDLPASLKPCFLYMGLFPEDYVIRASALIRMWMAEKFIQVHDGMEPEEVGEDFLCKLVARNLIQVVSRKYDGRVNRVSIHDLLHSFCVNMAKESNFFHTTVDFPNTSSTTRIRRLAIHHPASIGTNVTLRQKLEIRTLMYFNQNDEYVILKKLRKKQLSKGFLQVLNIEELYSSKVQIRNLPDLSYLRLRVSSLHGISVSSINRIAHNLKKLQTLDLRGTFGISVSIDIWEMTQLRHLLLDESSPPTVQPSSSVKVFLPNLQTLVGMLAPDFQCLELEQLNNVKKLGLRRVNKETLKLLNESASILEKLETLYLTKKDYLSMHHSEENETLDLNLLQYNRVKKLVINYWDCLRAKFPPNLIKLKLRNCSWNEDPMPVLKKLPSLKVLIILHAFFGADSFPQIDLSGADSFPQLEVLDLYGFEIKEFKLGEERGMPKLRKVIIENCPIETIPDWLQQLQKTDY</sequence>
<evidence type="ECO:0000256" key="5">
    <source>
        <dbReference type="ARBA" id="ARBA00022821"/>
    </source>
</evidence>
<keyword evidence="4" id="KW-0547">Nucleotide-binding</keyword>
<evidence type="ECO:0000259" key="10">
    <source>
        <dbReference type="Pfam" id="PF23598"/>
    </source>
</evidence>
<evidence type="ECO:0000259" key="9">
    <source>
        <dbReference type="Pfam" id="PF23559"/>
    </source>
</evidence>
<dbReference type="FunFam" id="3.40.50.300:FF:001091">
    <property type="entry name" value="Probable disease resistance protein At1g61300"/>
    <property type="match status" value="1"/>
</dbReference>
<dbReference type="GO" id="GO:0051607">
    <property type="term" value="P:defense response to virus"/>
    <property type="evidence" value="ECO:0007669"/>
    <property type="project" value="UniProtKB-ARBA"/>
</dbReference>
<keyword evidence="2" id="KW-0433">Leucine-rich repeat</keyword>
<dbReference type="InterPro" id="IPR055414">
    <property type="entry name" value="LRR_R13L4/SHOC2-like"/>
</dbReference>
<dbReference type="SUPFAM" id="SSF52058">
    <property type="entry name" value="L domain-like"/>
    <property type="match status" value="1"/>
</dbReference>
<dbReference type="Pfam" id="PF18052">
    <property type="entry name" value="Rx_N"/>
    <property type="match status" value="1"/>
</dbReference>
<evidence type="ECO:0000256" key="4">
    <source>
        <dbReference type="ARBA" id="ARBA00022741"/>
    </source>
</evidence>
<dbReference type="InterPro" id="IPR036388">
    <property type="entry name" value="WH-like_DNA-bd_sf"/>
</dbReference>
<protein>
    <recommendedName>
        <fullName evidence="13">NB-ARC domain-containing protein</fullName>
    </recommendedName>
</protein>
<evidence type="ECO:0000256" key="2">
    <source>
        <dbReference type="ARBA" id="ARBA00022614"/>
    </source>
</evidence>
<evidence type="ECO:0000313" key="12">
    <source>
        <dbReference type="Proteomes" id="UP000826271"/>
    </source>
</evidence>
<comment type="similarity">
    <text evidence="1">Belongs to the disease resistance NB-LRR family.</text>
</comment>
<feature type="domain" description="Disease resistance R13L4/SHOC-2-like LRR" evidence="10">
    <location>
        <begin position="508"/>
        <end position="789"/>
    </location>
</feature>
<evidence type="ECO:0000259" key="8">
    <source>
        <dbReference type="Pfam" id="PF18052"/>
    </source>
</evidence>
<keyword evidence="6" id="KW-0067">ATP-binding</keyword>
<dbReference type="Gene3D" id="3.40.50.300">
    <property type="entry name" value="P-loop containing nucleotide triphosphate hydrolases"/>
    <property type="match status" value="1"/>
</dbReference>
<evidence type="ECO:0000259" key="7">
    <source>
        <dbReference type="Pfam" id="PF00931"/>
    </source>
</evidence>
<dbReference type="Pfam" id="PF00931">
    <property type="entry name" value="NB-ARC"/>
    <property type="match status" value="1"/>
</dbReference>
<dbReference type="Pfam" id="PF23559">
    <property type="entry name" value="WHD_DRP"/>
    <property type="match status" value="1"/>
</dbReference>
<dbReference type="Gene3D" id="1.10.10.10">
    <property type="entry name" value="Winged helix-like DNA-binding domain superfamily/Winged helix DNA-binding domain"/>
    <property type="match status" value="1"/>
</dbReference>
<dbReference type="InterPro" id="IPR032675">
    <property type="entry name" value="LRR_dom_sf"/>
</dbReference>
<dbReference type="InterPro" id="IPR042197">
    <property type="entry name" value="Apaf_helical"/>
</dbReference>
<dbReference type="Proteomes" id="UP000826271">
    <property type="component" value="Unassembled WGS sequence"/>
</dbReference>
<organism evidence="11 12">
    <name type="scientific">Buddleja alternifolia</name>
    <dbReference type="NCBI Taxonomy" id="168488"/>
    <lineage>
        <taxon>Eukaryota</taxon>
        <taxon>Viridiplantae</taxon>
        <taxon>Streptophyta</taxon>
        <taxon>Embryophyta</taxon>
        <taxon>Tracheophyta</taxon>
        <taxon>Spermatophyta</taxon>
        <taxon>Magnoliopsida</taxon>
        <taxon>eudicotyledons</taxon>
        <taxon>Gunneridae</taxon>
        <taxon>Pentapetalae</taxon>
        <taxon>asterids</taxon>
        <taxon>lamiids</taxon>
        <taxon>Lamiales</taxon>
        <taxon>Scrophulariaceae</taxon>
        <taxon>Buddlejeae</taxon>
        <taxon>Buddleja</taxon>
    </lineage>
</organism>
<dbReference type="Gene3D" id="3.80.10.10">
    <property type="entry name" value="Ribonuclease Inhibitor"/>
    <property type="match status" value="2"/>
</dbReference>
<accession>A0AAV6YJK8</accession>
<dbReference type="EMBL" id="WHWC01000001">
    <property type="protein sequence ID" value="KAG8391750.1"/>
    <property type="molecule type" value="Genomic_DNA"/>
</dbReference>
<dbReference type="PRINTS" id="PR00364">
    <property type="entry name" value="DISEASERSIST"/>
</dbReference>
<evidence type="ECO:0000256" key="3">
    <source>
        <dbReference type="ARBA" id="ARBA00022737"/>
    </source>
</evidence>
<comment type="caution">
    <text evidence="11">The sequence shown here is derived from an EMBL/GenBank/DDBJ whole genome shotgun (WGS) entry which is preliminary data.</text>
</comment>
<evidence type="ECO:0000256" key="1">
    <source>
        <dbReference type="ARBA" id="ARBA00008894"/>
    </source>
</evidence>
<feature type="domain" description="Disease resistance N-terminal" evidence="8">
    <location>
        <begin position="1"/>
        <end position="49"/>
    </location>
</feature>
<feature type="domain" description="Disease resistance protein winged helix" evidence="9">
    <location>
        <begin position="363"/>
        <end position="433"/>
    </location>
</feature>
<dbReference type="Gene3D" id="1.20.5.4130">
    <property type="match status" value="1"/>
</dbReference>
<proteinExistence type="inferred from homology"/>
<dbReference type="Pfam" id="PF23598">
    <property type="entry name" value="LRR_14"/>
    <property type="match status" value="1"/>
</dbReference>
<dbReference type="InterPro" id="IPR002182">
    <property type="entry name" value="NB-ARC"/>
</dbReference>
<dbReference type="InterPro" id="IPR027417">
    <property type="entry name" value="P-loop_NTPase"/>
</dbReference>
<dbReference type="PANTHER" id="PTHR23155">
    <property type="entry name" value="DISEASE RESISTANCE PROTEIN RP"/>
    <property type="match status" value="1"/>
</dbReference>
<evidence type="ECO:0000256" key="6">
    <source>
        <dbReference type="ARBA" id="ARBA00022840"/>
    </source>
</evidence>
<dbReference type="GO" id="GO:0043531">
    <property type="term" value="F:ADP binding"/>
    <property type="evidence" value="ECO:0007669"/>
    <property type="project" value="InterPro"/>
</dbReference>
<dbReference type="AlphaFoldDB" id="A0AAV6YJK8"/>
<evidence type="ECO:0000313" key="11">
    <source>
        <dbReference type="EMBL" id="KAG8391750.1"/>
    </source>
</evidence>
<dbReference type="InterPro" id="IPR044974">
    <property type="entry name" value="Disease_R_plants"/>
</dbReference>
<dbReference type="Gene3D" id="1.10.8.430">
    <property type="entry name" value="Helical domain of apoptotic protease-activating factors"/>
    <property type="match status" value="1"/>
</dbReference>
<dbReference type="InterPro" id="IPR041118">
    <property type="entry name" value="Rx_N"/>
</dbReference>
<keyword evidence="5" id="KW-0611">Plant defense</keyword>
<keyword evidence="12" id="KW-1185">Reference proteome</keyword>
<dbReference type="FunFam" id="1.10.10.10:FF:000322">
    <property type="entry name" value="Probable disease resistance protein At1g63360"/>
    <property type="match status" value="1"/>
</dbReference>
<dbReference type="GO" id="GO:0098542">
    <property type="term" value="P:defense response to other organism"/>
    <property type="evidence" value="ECO:0007669"/>
    <property type="project" value="TreeGrafter"/>
</dbReference>
<reference evidence="11" key="1">
    <citation type="submission" date="2019-10" db="EMBL/GenBank/DDBJ databases">
        <authorList>
            <person name="Zhang R."/>
            <person name="Pan Y."/>
            <person name="Wang J."/>
            <person name="Ma R."/>
            <person name="Yu S."/>
        </authorList>
    </citation>
    <scope>NUCLEOTIDE SEQUENCE</scope>
    <source>
        <strain evidence="11">LA-IB0</strain>
        <tissue evidence="11">Leaf</tissue>
    </source>
</reference>
<dbReference type="PANTHER" id="PTHR23155:SF1238">
    <property type="entry name" value="TOMV SUSCEPTIBLE PROTEIN TM-2"/>
    <property type="match status" value="1"/>
</dbReference>